<dbReference type="AlphaFoldDB" id="A0A5C7DSF9"/>
<keyword evidence="9 11" id="KW-0482">Metalloprotease</keyword>
<feature type="transmembrane region" description="Helical" evidence="11">
    <location>
        <begin position="7"/>
        <end position="35"/>
    </location>
</feature>
<keyword evidence="10 11" id="KW-0472">Membrane</keyword>
<keyword evidence="5 11" id="KW-0812">Transmembrane</keyword>
<comment type="similarity">
    <text evidence="3 11">Belongs to the peptidase M50B family.</text>
</comment>
<sequence length="369" mass="41691">MKSYLFLFIILAIGFKFYSFNFLITLFIISFLIFFHELGHFLAAKHMKVDVEIFSIGFGKTIFSKTYKNTQYRLSALPFGGYVKLKGQDDLNPSQKKYEQNSYTTLSPLKKIYILFAGPFFNFILAFFLYIIVAFLGVQKLAPIIGNIAPDSAASKANLQVGDKIISIDGVKITNFEQISKLVYTKEISLVIERNKEPINIKLTPQIAQGYNEFYQKIQKPLIGIAPKNEFITIYHQGISSISYAFNESLEASLLIFKGLAKIISGELDAKNMGGIITMVDVTSKAANSGLVVLFLITALISINLGVLNLLPIPALDGGHIFFNLYELIFKKEVPKVYFEYLNYFGMALLLTLMVFVTYNDIMRFMNNQ</sequence>
<evidence type="ECO:0000256" key="11">
    <source>
        <dbReference type="RuleBase" id="RU362031"/>
    </source>
</evidence>
<dbReference type="InterPro" id="IPR004387">
    <property type="entry name" value="Pept_M50_Zn"/>
</dbReference>
<dbReference type="SMART" id="SM00228">
    <property type="entry name" value="PDZ"/>
    <property type="match status" value="1"/>
</dbReference>
<dbReference type="PANTHER" id="PTHR42837">
    <property type="entry name" value="REGULATOR OF SIGMA-E PROTEASE RSEP"/>
    <property type="match status" value="1"/>
</dbReference>
<keyword evidence="11" id="KW-0479">Metal-binding</keyword>
<dbReference type="Pfam" id="PF02163">
    <property type="entry name" value="Peptidase_M50"/>
    <property type="match status" value="1"/>
</dbReference>
<evidence type="ECO:0000256" key="3">
    <source>
        <dbReference type="ARBA" id="ARBA00007931"/>
    </source>
</evidence>
<feature type="domain" description="PDZ" evidence="12">
    <location>
        <begin position="136"/>
        <end position="175"/>
    </location>
</feature>
<evidence type="ECO:0000256" key="7">
    <source>
        <dbReference type="ARBA" id="ARBA00022833"/>
    </source>
</evidence>
<dbReference type="NCBIfam" id="TIGR00054">
    <property type="entry name" value="RIP metalloprotease RseP"/>
    <property type="match status" value="1"/>
</dbReference>
<dbReference type="GO" id="GO:0016020">
    <property type="term" value="C:membrane"/>
    <property type="evidence" value="ECO:0007669"/>
    <property type="project" value="UniProtKB-SubCell"/>
</dbReference>
<evidence type="ECO:0000256" key="1">
    <source>
        <dbReference type="ARBA" id="ARBA00001947"/>
    </source>
</evidence>
<dbReference type="Gene3D" id="2.30.42.10">
    <property type="match status" value="1"/>
</dbReference>
<evidence type="ECO:0000256" key="9">
    <source>
        <dbReference type="ARBA" id="ARBA00023049"/>
    </source>
</evidence>
<accession>A0A5C7DSF9</accession>
<evidence type="ECO:0000256" key="4">
    <source>
        <dbReference type="ARBA" id="ARBA00022670"/>
    </source>
</evidence>
<keyword evidence="4 13" id="KW-0645">Protease</keyword>
<evidence type="ECO:0000256" key="8">
    <source>
        <dbReference type="ARBA" id="ARBA00022989"/>
    </source>
</evidence>
<keyword evidence="7 11" id="KW-0862">Zinc</keyword>
<feature type="transmembrane region" description="Helical" evidence="11">
    <location>
        <begin position="112"/>
        <end position="138"/>
    </location>
</feature>
<dbReference type="GO" id="GO:0004222">
    <property type="term" value="F:metalloendopeptidase activity"/>
    <property type="evidence" value="ECO:0007669"/>
    <property type="project" value="InterPro"/>
</dbReference>
<dbReference type="Proteomes" id="UP000321629">
    <property type="component" value="Unassembled WGS sequence"/>
</dbReference>
<comment type="subcellular location">
    <subcellularLocation>
        <location evidence="2">Membrane</location>
        <topology evidence="2">Multi-pass membrane protein</topology>
    </subcellularLocation>
</comment>
<feature type="transmembrane region" description="Helical" evidence="11">
    <location>
        <begin position="341"/>
        <end position="359"/>
    </location>
</feature>
<evidence type="ECO:0000256" key="2">
    <source>
        <dbReference type="ARBA" id="ARBA00004141"/>
    </source>
</evidence>
<dbReference type="CDD" id="cd23081">
    <property type="entry name" value="cpPDZ_EcRseP-like"/>
    <property type="match status" value="1"/>
</dbReference>
<dbReference type="InterPro" id="IPR008915">
    <property type="entry name" value="Peptidase_M50"/>
</dbReference>
<dbReference type="EC" id="3.4.24.-" evidence="11"/>
<dbReference type="GO" id="GO:0046872">
    <property type="term" value="F:metal ion binding"/>
    <property type="evidence" value="ECO:0007669"/>
    <property type="project" value="UniProtKB-KW"/>
</dbReference>
<dbReference type="PROSITE" id="PS50106">
    <property type="entry name" value="PDZ"/>
    <property type="match status" value="1"/>
</dbReference>
<evidence type="ECO:0000259" key="12">
    <source>
        <dbReference type="PROSITE" id="PS50106"/>
    </source>
</evidence>
<comment type="caution">
    <text evidence="13">The sequence shown here is derived from an EMBL/GenBank/DDBJ whole genome shotgun (WGS) entry which is preliminary data.</text>
</comment>
<dbReference type="RefSeq" id="WP_147555876.1">
    <property type="nucleotide sequence ID" value="NZ_VOWJ01000031.1"/>
</dbReference>
<proteinExistence type="inferred from homology"/>
<name>A0A5C7DSF9_9BACT</name>
<dbReference type="EMBL" id="VOWJ01000031">
    <property type="protein sequence ID" value="TXE86256.1"/>
    <property type="molecule type" value="Genomic_DNA"/>
</dbReference>
<dbReference type="PANTHER" id="PTHR42837:SF2">
    <property type="entry name" value="MEMBRANE METALLOPROTEASE ARASP2, CHLOROPLASTIC-RELATED"/>
    <property type="match status" value="1"/>
</dbReference>
<organism evidence="13 14">
    <name type="scientific">Campylobacter volucris</name>
    <dbReference type="NCBI Taxonomy" id="1031542"/>
    <lineage>
        <taxon>Bacteria</taxon>
        <taxon>Pseudomonadati</taxon>
        <taxon>Campylobacterota</taxon>
        <taxon>Epsilonproteobacteria</taxon>
        <taxon>Campylobacterales</taxon>
        <taxon>Campylobacteraceae</taxon>
        <taxon>Campylobacter</taxon>
    </lineage>
</organism>
<keyword evidence="8 11" id="KW-1133">Transmembrane helix</keyword>
<dbReference type="InterPro" id="IPR036034">
    <property type="entry name" value="PDZ_sf"/>
</dbReference>
<protein>
    <recommendedName>
        <fullName evidence="11">Zinc metalloprotease</fullName>
        <ecNumber evidence="11">3.4.24.-</ecNumber>
    </recommendedName>
</protein>
<evidence type="ECO:0000256" key="5">
    <source>
        <dbReference type="ARBA" id="ARBA00022692"/>
    </source>
</evidence>
<reference evidence="13 14" key="1">
    <citation type="submission" date="2019-07" db="EMBL/GenBank/DDBJ databases">
        <title>Rapid identification of Enteric Bacteria from Whole Genome Sequences (WGS) using Average Nucleotide Identity (ANI).</title>
        <authorList>
            <person name="Lane C."/>
        </authorList>
    </citation>
    <scope>NUCLEOTIDE SEQUENCE [LARGE SCALE GENOMIC DNA]</scope>
    <source>
        <strain evidence="13 14">2016D-0084</strain>
    </source>
</reference>
<dbReference type="InterPro" id="IPR041489">
    <property type="entry name" value="PDZ_6"/>
</dbReference>
<feature type="transmembrane region" description="Helical" evidence="11">
    <location>
        <begin position="291"/>
        <end position="311"/>
    </location>
</feature>
<keyword evidence="6 11" id="KW-0378">Hydrolase</keyword>
<evidence type="ECO:0000256" key="10">
    <source>
        <dbReference type="ARBA" id="ARBA00023136"/>
    </source>
</evidence>
<gene>
    <name evidence="13" type="primary">rseP</name>
    <name evidence="13" type="ORF">FPD38_06310</name>
</gene>
<dbReference type="InterPro" id="IPR001478">
    <property type="entry name" value="PDZ"/>
</dbReference>
<evidence type="ECO:0000313" key="14">
    <source>
        <dbReference type="Proteomes" id="UP000321629"/>
    </source>
</evidence>
<dbReference type="Pfam" id="PF17820">
    <property type="entry name" value="PDZ_6"/>
    <property type="match status" value="1"/>
</dbReference>
<evidence type="ECO:0000313" key="13">
    <source>
        <dbReference type="EMBL" id="TXE86256.1"/>
    </source>
</evidence>
<comment type="cofactor">
    <cofactor evidence="1 11">
        <name>Zn(2+)</name>
        <dbReference type="ChEBI" id="CHEBI:29105"/>
    </cofactor>
</comment>
<dbReference type="SUPFAM" id="SSF50156">
    <property type="entry name" value="PDZ domain-like"/>
    <property type="match status" value="1"/>
</dbReference>
<dbReference type="CDD" id="cd06163">
    <property type="entry name" value="S2P-M50_PDZ_RseP-like"/>
    <property type="match status" value="1"/>
</dbReference>
<evidence type="ECO:0000256" key="6">
    <source>
        <dbReference type="ARBA" id="ARBA00022801"/>
    </source>
</evidence>
<dbReference type="GO" id="GO:0006508">
    <property type="term" value="P:proteolysis"/>
    <property type="evidence" value="ECO:0007669"/>
    <property type="project" value="UniProtKB-KW"/>
</dbReference>